<gene>
    <name evidence="2" type="ORF">RHIMIDRAFT_250856</name>
</gene>
<feature type="compositionally biased region" description="Polar residues" evidence="1">
    <location>
        <begin position="253"/>
        <end position="265"/>
    </location>
</feature>
<evidence type="ECO:0000256" key="1">
    <source>
        <dbReference type="SAM" id="MobiDB-lite"/>
    </source>
</evidence>
<organism evidence="2 3">
    <name type="scientific">Rhizopus microsporus ATCC 52813</name>
    <dbReference type="NCBI Taxonomy" id="1340429"/>
    <lineage>
        <taxon>Eukaryota</taxon>
        <taxon>Fungi</taxon>
        <taxon>Fungi incertae sedis</taxon>
        <taxon>Mucoromycota</taxon>
        <taxon>Mucoromycotina</taxon>
        <taxon>Mucoromycetes</taxon>
        <taxon>Mucorales</taxon>
        <taxon>Mucorineae</taxon>
        <taxon>Rhizopodaceae</taxon>
        <taxon>Rhizopus</taxon>
    </lineage>
</organism>
<protein>
    <submittedName>
        <fullName evidence="2">Uncharacterized protein</fullName>
    </submittedName>
</protein>
<proteinExistence type="predicted"/>
<feature type="region of interest" description="Disordered" evidence="1">
    <location>
        <begin position="216"/>
        <end position="276"/>
    </location>
</feature>
<reference evidence="2 3" key="1">
    <citation type="journal article" date="2016" name="Proc. Natl. Acad. Sci. U.S.A.">
        <title>Lipid metabolic changes in an early divergent fungus govern the establishment of a mutualistic symbiosis with endobacteria.</title>
        <authorList>
            <person name="Lastovetsky O.A."/>
            <person name="Gaspar M.L."/>
            <person name="Mondo S.J."/>
            <person name="LaButti K.M."/>
            <person name="Sandor L."/>
            <person name="Grigoriev I.V."/>
            <person name="Henry S.A."/>
            <person name="Pawlowska T.E."/>
        </authorList>
    </citation>
    <scope>NUCLEOTIDE SEQUENCE [LARGE SCALE GENOMIC DNA]</scope>
    <source>
        <strain evidence="2 3">ATCC 52813</strain>
    </source>
</reference>
<name>A0A2G4SY67_RHIZD</name>
<evidence type="ECO:0000313" key="3">
    <source>
        <dbReference type="Proteomes" id="UP000242254"/>
    </source>
</evidence>
<accession>A0A2G4SY67</accession>
<dbReference type="RefSeq" id="XP_023467417.1">
    <property type="nucleotide sequence ID" value="XM_023610765.1"/>
</dbReference>
<evidence type="ECO:0000313" key="2">
    <source>
        <dbReference type="EMBL" id="PHZ13709.1"/>
    </source>
</evidence>
<sequence>MENINTPLSEFSMEELYQEFSRRMQTEQEQRSNGVPIPVEILTELENNTEIQLQDNIKRFKRGLQRYNSKEWLTPERINKSLYNELQKRKVGANEVINEIYKLTETTRQQTKAAIEIYEQLTHVLEIIEGGQDPRSLLNRAQTQSHRLAIFGLLQGKLQGREAKIPTAEALNMPTSVQHLLPKREDSKSNDTFSDEFMQQYHQAIFERGLLQRNSFNNNRGRGYGQFSRGKNGNSNSRGGYRGSRRRGHFLSQGHQSTNHQAYYSNNNNNEHQNKQ</sequence>
<dbReference type="EMBL" id="KZ303847">
    <property type="protein sequence ID" value="PHZ13709.1"/>
    <property type="molecule type" value="Genomic_DNA"/>
</dbReference>
<dbReference type="STRING" id="1340429.A0A2G4SY67"/>
<keyword evidence="3" id="KW-1185">Reference proteome</keyword>
<dbReference type="Proteomes" id="UP000242254">
    <property type="component" value="Unassembled WGS sequence"/>
</dbReference>
<dbReference type="AlphaFoldDB" id="A0A2G4SY67"/>
<dbReference type="GeneID" id="35441755"/>
<feature type="compositionally biased region" description="Low complexity" evidence="1">
    <location>
        <begin position="228"/>
        <end position="239"/>
    </location>
</feature>